<protein>
    <submittedName>
        <fullName evidence="13">Transport protein TonB</fullName>
    </submittedName>
</protein>
<dbReference type="InterPro" id="IPR051045">
    <property type="entry name" value="TonB-dependent_transducer"/>
</dbReference>
<dbReference type="PANTHER" id="PTHR33446:SF2">
    <property type="entry name" value="PROTEIN TONB"/>
    <property type="match status" value="1"/>
</dbReference>
<dbReference type="GeneID" id="78570749"/>
<gene>
    <name evidence="13" type="ORF">NCTC13043_01052</name>
</gene>
<dbReference type="InterPro" id="IPR037682">
    <property type="entry name" value="TonB_C"/>
</dbReference>
<evidence type="ECO:0000256" key="11">
    <source>
        <dbReference type="SAM" id="Phobius"/>
    </source>
</evidence>
<dbReference type="PANTHER" id="PTHR33446">
    <property type="entry name" value="PROTEIN TONB-RELATED"/>
    <property type="match status" value="1"/>
</dbReference>
<evidence type="ECO:0000256" key="5">
    <source>
        <dbReference type="ARBA" id="ARBA00022519"/>
    </source>
</evidence>
<accession>A0A379F1D5</accession>
<dbReference type="Pfam" id="PF03544">
    <property type="entry name" value="TonB_C"/>
    <property type="match status" value="1"/>
</dbReference>
<dbReference type="PROSITE" id="PS52015">
    <property type="entry name" value="TONB_CTD"/>
    <property type="match status" value="1"/>
</dbReference>
<evidence type="ECO:0000256" key="6">
    <source>
        <dbReference type="ARBA" id="ARBA00022692"/>
    </source>
</evidence>
<keyword evidence="5" id="KW-0997">Cell inner membrane</keyword>
<dbReference type="AlphaFoldDB" id="A0A379F1D5"/>
<feature type="region of interest" description="Disordered" evidence="10">
    <location>
        <begin position="89"/>
        <end position="110"/>
    </location>
</feature>
<dbReference type="GO" id="GO:0098797">
    <property type="term" value="C:plasma membrane protein complex"/>
    <property type="evidence" value="ECO:0007669"/>
    <property type="project" value="TreeGrafter"/>
</dbReference>
<dbReference type="SUPFAM" id="SSF74653">
    <property type="entry name" value="TolA/TonB C-terminal domain"/>
    <property type="match status" value="1"/>
</dbReference>
<keyword evidence="8 11" id="KW-1133">Transmembrane helix</keyword>
<keyword evidence="6 11" id="KW-0812">Transmembrane</keyword>
<keyword evidence="3" id="KW-0813">Transport</keyword>
<dbReference type="EMBL" id="UGTP01000001">
    <property type="protein sequence ID" value="SUC12447.1"/>
    <property type="molecule type" value="Genomic_DNA"/>
</dbReference>
<dbReference type="NCBIfam" id="TIGR01352">
    <property type="entry name" value="tonB_Cterm"/>
    <property type="match status" value="1"/>
</dbReference>
<keyword evidence="7" id="KW-0653">Protein transport</keyword>
<evidence type="ECO:0000256" key="2">
    <source>
        <dbReference type="ARBA" id="ARBA00006555"/>
    </source>
</evidence>
<dbReference type="RefSeq" id="WP_115083246.1">
    <property type="nucleotide sequence ID" value="NZ_CALBEW010000075.1"/>
</dbReference>
<evidence type="ECO:0000256" key="9">
    <source>
        <dbReference type="ARBA" id="ARBA00023136"/>
    </source>
</evidence>
<keyword evidence="4" id="KW-1003">Cell membrane</keyword>
<dbReference type="GO" id="GO:0015031">
    <property type="term" value="P:protein transport"/>
    <property type="evidence" value="ECO:0007669"/>
    <property type="project" value="UniProtKB-KW"/>
</dbReference>
<sequence>MKTKKSNNADLENKRWIGFSLGVIIALSIFFVAMEYSTQDGEEKEVNTNLLKDLKLHDQEMLPAIDQQNLTKEKDDKAPTVDDMLNIKRSETPQKVTPHEVGNTESNDDKTAAPNINEAPILTQQATSLPNPTKVEEVAKKETNKFTEDNSDKKIERSDDKIKKRILSETPTPPGGWSSFMVWLTKNIKYPANAKQLQQQGTVDVTFIVNADGNVSDIKIKNSKNTDFEQEVLKVVRTMGKWKPGIQNNKPCKSLLEIPIVFSL</sequence>
<evidence type="ECO:0000313" key="14">
    <source>
        <dbReference type="Proteomes" id="UP000254235"/>
    </source>
</evidence>
<dbReference type="Proteomes" id="UP000254235">
    <property type="component" value="Unassembled WGS sequence"/>
</dbReference>
<comment type="subcellular location">
    <subcellularLocation>
        <location evidence="1">Cell inner membrane</location>
        <topology evidence="1">Single-pass membrane protein</topology>
        <orientation evidence="1">Periplasmic side</orientation>
    </subcellularLocation>
</comment>
<evidence type="ECO:0000256" key="10">
    <source>
        <dbReference type="SAM" id="MobiDB-lite"/>
    </source>
</evidence>
<evidence type="ECO:0000313" key="13">
    <source>
        <dbReference type="EMBL" id="SUC12447.1"/>
    </source>
</evidence>
<evidence type="ECO:0000259" key="12">
    <source>
        <dbReference type="PROSITE" id="PS52015"/>
    </source>
</evidence>
<dbReference type="GO" id="GO:0055085">
    <property type="term" value="P:transmembrane transport"/>
    <property type="evidence" value="ECO:0007669"/>
    <property type="project" value="InterPro"/>
</dbReference>
<dbReference type="Gene3D" id="3.30.1150.10">
    <property type="match status" value="1"/>
</dbReference>
<organism evidence="13 14">
    <name type="scientific">Prevotella pallens</name>
    <dbReference type="NCBI Taxonomy" id="60133"/>
    <lineage>
        <taxon>Bacteria</taxon>
        <taxon>Pseudomonadati</taxon>
        <taxon>Bacteroidota</taxon>
        <taxon>Bacteroidia</taxon>
        <taxon>Bacteroidales</taxon>
        <taxon>Prevotellaceae</taxon>
        <taxon>Prevotella</taxon>
    </lineage>
</organism>
<evidence type="ECO:0000256" key="1">
    <source>
        <dbReference type="ARBA" id="ARBA00004383"/>
    </source>
</evidence>
<keyword evidence="9 11" id="KW-0472">Membrane</keyword>
<name>A0A379F1D5_9BACT</name>
<dbReference type="GO" id="GO:0031992">
    <property type="term" value="F:energy transducer activity"/>
    <property type="evidence" value="ECO:0007669"/>
    <property type="project" value="TreeGrafter"/>
</dbReference>
<dbReference type="OrthoDB" id="9814002at2"/>
<evidence type="ECO:0000256" key="8">
    <source>
        <dbReference type="ARBA" id="ARBA00022989"/>
    </source>
</evidence>
<comment type="similarity">
    <text evidence="2">Belongs to the TonB family.</text>
</comment>
<evidence type="ECO:0000256" key="3">
    <source>
        <dbReference type="ARBA" id="ARBA00022448"/>
    </source>
</evidence>
<evidence type="ECO:0000256" key="4">
    <source>
        <dbReference type="ARBA" id="ARBA00022475"/>
    </source>
</evidence>
<reference evidence="13 14" key="1">
    <citation type="submission" date="2018-06" db="EMBL/GenBank/DDBJ databases">
        <authorList>
            <consortium name="Pathogen Informatics"/>
            <person name="Doyle S."/>
        </authorList>
    </citation>
    <scope>NUCLEOTIDE SEQUENCE [LARGE SCALE GENOMIC DNA]</scope>
    <source>
        <strain evidence="13 14">NCTC13043</strain>
    </source>
</reference>
<feature type="transmembrane region" description="Helical" evidence="11">
    <location>
        <begin position="16"/>
        <end position="34"/>
    </location>
</feature>
<proteinExistence type="inferred from homology"/>
<dbReference type="InterPro" id="IPR006260">
    <property type="entry name" value="TonB/TolA_C"/>
</dbReference>
<evidence type="ECO:0000256" key="7">
    <source>
        <dbReference type="ARBA" id="ARBA00022927"/>
    </source>
</evidence>
<feature type="domain" description="TonB C-terminal" evidence="12">
    <location>
        <begin position="175"/>
        <end position="264"/>
    </location>
</feature>